<dbReference type="EMBL" id="JYDU01000100">
    <property type="protein sequence ID" value="KRX92895.1"/>
    <property type="molecule type" value="Genomic_DNA"/>
</dbReference>
<proteinExistence type="predicted"/>
<sequence length="63" mass="6903">MHGDGTPQSIQTLVDELTKNSRCLTRQSVEKKASSAATPIVASPLARQIPGRRVDLKGNKCWR</sequence>
<protein>
    <submittedName>
        <fullName evidence="1">Uncharacterized protein</fullName>
    </submittedName>
</protein>
<evidence type="ECO:0000313" key="2">
    <source>
        <dbReference type="Proteomes" id="UP000054815"/>
    </source>
</evidence>
<name>A0A0V0XY18_TRIPS</name>
<dbReference type="Proteomes" id="UP000054815">
    <property type="component" value="Unassembled WGS sequence"/>
</dbReference>
<accession>A0A0V0XY18</accession>
<dbReference type="AlphaFoldDB" id="A0A0V0XY18"/>
<gene>
    <name evidence="1" type="ORF">T4E_8200</name>
</gene>
<comment type="caution">
    <text evidence="1">The sequence shown here is derived from an EMBL/GenBank/DDBJ whole genome shotgun (WGS) entry which is preliminary data.</text>
</comment>
<organism evidence="1 2">
    <name type="scientific">Trichinella pseudospiralis</name>
    <name type="common">Parasitic roundworm</name>
    <dbReference type="NCBI Taxonomy" id="6337"/>
    <lineage>
        <taxon>Eukaryota</taxon>
        <taxon>Metazoa</taxon>
        <taxon>Ecdysozoa</taxon>
        <taxon>Nematoda</taxon>
        <taxon>Enoplea</taxon>
        <taxon>Dorylaimia</taxon>
        <taxon>Trichinellida</taxon>
        <taxon>Trichinellidae</taxon>
        <taxon>Trichinella</taxon>
    </lineage>
</organism>
<reference evidence="1 2" key="1">
    <citation type="submission" date="2015-01" db="EMBL/GenBank/DDBJ databases">
        <title>Evolution of Trichinella species and genotypes.</title>
        <authorList>
            <person name="Korhonen P.K."/>
            <person name="Edoardo P."/>
            <person name="Giuseppe L.R."/>
            <person name="Gasser R.B."/>
        </authorList>
    </citation>
    <scope>NUCLEOTIDE SEQUENCE [LARGE SCALE GENOMIC DNA]</scope>
    <source>
        <strain evidence="1">ISS141</strain>
    </source>
</reference>
<evidence type="ECO:0000313" key="1">
    <source>
        <dbReference type="EMBL" id="KRX92895.1"/>
    </source>
</evidence>